<feature type="compositionally biased region" description="Acidic residues" evidence="6">
    <location>
        <begin position="347"/>
        <end position="370"/>
    </location>
</feature>
<name>A0A875S7V7_EENNA</name>
<evidence type="ECO:0000256" key="4">
    <source>
        <dbReference type="ARBA" id="ARBA00022989"/>
    </source>
</evidence>
<feature type="transmembrane region" description="Helical" evidence="7">
    <location>
        <begin position="586"/>
        <end position="602"/>
    </location>
</feature>
<comment type="subcellular location">
    <subcellularLocation>
        <location evidence="1">Membrane</location>
        <topology evidence="1">Multi-pass membrane protein</topology>
    </subcellularLocation>
</comment>
<feature type="transmembrane region" description="Helical" evidence="7">
    <location>
        <begin position="609"/>
        <end position="629"/>
    </location>
</feature>
<dbReference type="EMBL" id="CP064814">
    <property type="protein sequence ID" value="QPG75789.1"/>
    <property type="molecule type" value="Genomic_DNA"/>
</dbReference>
<feature type="transmembrane region" description="Helical" evidence="7">
    <location>
        <begin position="498"/>
        <end position="522"/>
    </location>
</feature>
<evidence type="ECO:0000313" key="10">
    <source>
        <dbReference type="Proteomes" id="UP000662931"/>
    </source>
</evidence>
<keyword evidence="3 7" id="KW-0812">Transmembrane</keyword>
<proteinExistence type="inferred from homology"/>
<dbReference type="RefSeq" id="XP_038779354.1">
    <property type="nucleotide sequence ID" value="XM_038923426.1"/>
</dbReference>
<reference evidence="9" key="1">
    <citation type="submission" date="2020-10" db="EMBL/GenBank/DDBJ databases">
        <authorList>
            <person name="Roach M.J.R."/>
        </authorList>
    </citation>
    <scope>NUCLEOTIDE SEQUENCE</scope>
    <source>
        <strain evidence="9">CBS 1945</strain>
    </source>
</reference>
<evidence type="ECO:0000256" key="6">
    <source>
        <dbReference type="SAM" id="MobiDB-lite"/>
    </source>
</evidence>
<evidence type="ECO:0000313" key="9">
    <source>
        <dbReference type="EMBL" id="QPG75789.1"/>
    </source>
</evidence>
<feature type="transmembrane region" description="Helical" evidence="7">
    <location>
        <begin position="841"/>
        <end position="859"/>
    </location>
</feature>
<feature type="region of interest" description="Disordered" evidence="6">
    <location>
        <begin position="1"/>
        <end position="32"/>
    </location>
</feature>
<dbReference type="KEGG" id="bnn:FOA43_003150"/>
<feature type="transmembrane region" description="Helical" evidence="7">
    <location>
        <begin position="727"/>
        <end position="748"/>
    </location>
</feature>
<evidence type="ECO:0000256" key="7">
    <source>
        <dbReference type="SAM" id="Phobius"/>
    </source>
</evidence>
<keyword evidence="10" id="KW-1185">Reference proteome</keyword>
<protein>
    <recommendedName>
        <fullName evidence="8">Amino acid transporter transmembrane domain-containing protein</fullName>
    </recommendedName>
</protein>
<dbReference type="Pfam" id="PF01490">
    <property type="entry name" value="Aa_trans"/>
    <property type="match status" value="1"/>
</dbReference>
<feature type="domain" description="Amino acid transporter transmembrane" evidence="8">
    <location>
        <begin position="469"/>
        <end position="921"/>
    </location>
</feature>
<feature type="region of interest" description="Disordered" evidence="6">
    <location>
        <begin position="45"/>
        <end position="103"/>
    </location>
</feature>
<evidence type="ECO:0000259" key="8">
    <source>
        <dbReference type="Pfam" id="PF01490"/>
    </source>
</evidence>
<dbReference type="Proteomes" id="UP000662931">
    <property type="component" value="Chromosome 3"/>
</dbReference>
<dbReference type="PANTHER" id="PTHR22950:SF530">
    <property type="entry name" value="VACUOLAR AMINO ACID TRANSPORTER 3"/>
    <property type="match status" value="1"/>
</dbReference>
<feature type="transmembrane region" description="Helical" evidence="7">
    <location>
        <begin position="900"/>
        <end position="918"/>
    </location>
</feature>
<feature type="transmembrane region" description="Helical" evidence="7">
    <location>
        <begin position="651"/>
        <end position="671"/>
    </location>
</feature>
<evidence type="ECO:0000256" key="5">
    <source>
        <dbReference type="ARBA" id="ARBA00023136"/>
    </source>
</evidence>
<sequence>MSSSSSSKTGSKQRKNSGLTAESFRHSEDTQENLFAIGNFSAKYIRRGESLRPGSRQDSKTRKPSEYRQPSESRKQSELRQANKSSSPVISGTTQVDVKNSRPVTITGGFPDVFSNPGSFNSGVHITSITNKDVNKVPDDRRDSRTSRHSALSSSLSCSLRNKADSSLLDSPADPQLVHLVEQHLVHEGRKDTRDLGTPYNSEIEAAQGGMHSQIVPRSQSDDQVLPQDTFDSLKLKGGDVTRGIYNWVSNQRRGQSPLRRVASSGSITNTEERSRRSTDIYGSMVEAGVGSSGEDHMSVHDMLAPGGFRRNFVASKRRNSETGFMTRNFIEFLALYGHFAGEDLSEDDEALSQLDEESETEYSTDEEVSSTESEHVITSDNEAETGEDLTEMPLFVASPPASSPNVTYKNAMDTVRRGRSSFQSLGSPKTPITNGTRRKIKSHTHRKLKHLPRLRLRTAVSSSSKRKKTSTFKSLLLLLKAFIGTGIVFLPKSFSNGGLIFCNVMILIFSAVSYYCFVVLVKTTCKTNVKGYGDVGMKLYGDRFQFLILLSLTLSQLGFASTYVVFVAENFRYLAQTILDQSNGIAWFIFLQPLFFVPLSLTRSIGKLGAAALLADLFIFLGLIYIYFESSLTLIEHGVSQTSPFKSETWTLFIGTAVFAYEGIGLLIPIQESMAEPQHFDSLLLTVIVITTVVLTTLPTIAYLSFGEDVKTVVLMNFPRNTASLTIQLLYTLAILLSTPIQLFPAIKIIENYLFHTDRDHWTTKIRRNSEALSLMPDVDDSTMYESTVTPEMEYHDLSRLKPPSTSAAATDLSTYNENMVNDEGLVSGKSDWKIKWMKNLLRVFIVLLMCTISYLGSNDLDRFVSLIGSFTCVPLIYIYPPLLYLKCFEGKVSGIAKFANYAITAVGTILMVYISYQTISTW</sequence>
<gene>
    <name evidence="9" type="ORF">FOA43_003150</name>
</gene>
<feature type="compositionally biased region" description="Basic and acidic residues" evidence="6">
    <location>
        <begin position="46"/>
        <end position="78"/>
    </location>
</feature>
<keyword evidence="5 7" id="KW-0472">Membrane</keyword>
<feature type="transmembrane region" description="Helical" evidence="7">
    <location>
        <begin position="547"/>
        <end position="566"/>
    </location>
</feature>
<dbReference type="OrthoDB" id="1684102at2759"/>
<accession>A0A875S7V7</accession>
<dbReference type="GeneID" id="62196551"/>
<dbReference type="PANTHER" id="PTHR22950">
    <property type="entry name" value="AMINO ACID TRANSPORTER"/>
    <property type="match status" value="1"/>
</dbReference>
<organism evidence="9 10">
    <name type="scientific">Eeniella nana</name>
    <name type="common">Yeast</name>
    <name type="synonym">Brettanomyces nanus</name>
    <dbReference type="NCBI Taxonomy" id="13502"/>
    <lineage>
        <taxon>Eukaryota</taxon>
        <taxon>Fungi</taxon>
        <taxon>Dikarya</taxon>
        <taxon>Ascomycota</taxon>
        <taxon>Saccharomycotina</taxon>
        <taxon>Pichiomycetes</taxon>
        <taxon>Pichiales</taxon>
        <taxon>Pichiaceae</taxon>
        <taxon>Brettanomyces</taxon>
    </lineage>
</organism>
<dbReference type="GO" id="GO:0005774">
    <property type="term" value="C:vacuolar membrane"/>
    <property type="evidence" value="ECO:0007669"/>
    <property type="project" value="TreeGrafter"/>
</dbReference>
<evidence type="ECO:0000256" key="3">
    <source>
        <dbReference type="ARBA" id="ARBA00022692"/>
    </source>
</evidence>
<dbReference type="GO" id="GO:0005302">
    <property type="term" value="F:L-tyrosine transmembrane transporter activity"/>
    <property type="evidence" value="ECO:0007669"/>
    <property type="project" value="TreeGrafter"/>
</dbReference>
<feature type="compositionally biased region" description="Polar residues" evidence="6">
    <location>
        <begin position="79"/>
        <end position="103"/>
    </location>
</feature>
<dbReference type="InterPro" id="IPR013057">
    <property type="entry name" value="AA_transpt_TM"/>
</dbReference>
<feature type="region of interest" description="Disordered" evidence="6">
    <location>
        <begin position="256"/>
        <end position="280"/>
    </location>
</feature>
<feature type="region of interest" description="Disordered" evidence="6">
    <location>
        <begin position="131"/>
        <end position="155"/>
    </location>
</feature>
<feature type="transmembrane region" description="Helical" evidence="7">
    <location>
        <begin position="865"/>
        <end position="888"/>
    </location>
</feature>
<feature type="compositionally biased region" description="Basic and acidic residues" evidence="6">
    <location>
        <begin position="133"/>
        <end position="146"/>
    </location>
</feature>
<comment type="similarity">
    <text evidence="2">Belongs to the amino acid/polyamine transporter 2 family.</text>
</comment>
<feature type="transmembrane region" description="Helical" evidence="7">
    <location>
        <begin position="683"/>
        <end position="707"/>
    </location>
</feature>
<feature type="region of interest" description="Disordered" evidence="6">
    <location>
        <begin position="347"/>
        <end position="386"/>
    </location>
</feature>
<dbReference type="AlphaFoldDB" id="A0A875S7V7"/>
<keyword evidence="4 7" id="KW-1133">Transmembrane helix</keyword>
<evidence type="ECO:0000256" key="1">
    <source>
        <dbReference type="ARBA" id="ARBA00004141"/>
    </source>
</evidence>
<evidence type="ECO:0000256" key="2">
    <source>
        <dbReference type="ARBA" id="ARBA00008066"/>
    </source>
</evidence>